<dbReference type="Proteomes" id="UP001139408">
    <property type="component" value="Unassembled WGS sequence"/>
</dbReference>
<keyword evidence="2" id="KW-1185">Reference proteome</keyword>
<name>A0A9X1ZAU4_9GAMM</name>
<proteinExistence type="predicted"/>
<dbReference type="AlphaFoldDB" id="A0A9X1ZAU4"/>
<sequence>MIINLIEKIKFNRKYGKSPNYDELFINEWLKEPEAYFFGYYGAKLEWTTGYGIAPLEGLPDTHGYSSFPDIRCQYKEYKYSLKIGNVEGISMHSGGTVRIRHFALNADLTKNKLGEKFLNSIIEFFKSKNAVIIEFHESHSSKIAHYRKFFKRLGIPEVKGRIWQVELYSGNNIPKNVLSFHEKLKIK</sequence>
<evidence type="ECO:0000313" key="1">
    <source>
        <dbReference type="EMBL" id="MCL1107339.1"/>
    </source>
</evidence>
<gene>
    <name evidence="1" type="ORF">L2749_19160</name>
</gene>
<reference evidence="1" key="1">
    <citation type="submission" date="2022-01" db="EMBL/GenBank/DDBJ databases">
        <title>Whole genome-based taxonomy of the Shewanellaceae.</title>
        <authorList>
            <person name="Martin-Rodriguez A.J."/>
        </authorList>
    </citation>
    <scope>NUCLEOTIDE SEQUENCE</scope>
    <source>
        <strain evidence="1">DSM 23803</strain>
    </source>
</reference>
<protein>
    <submittedName>
        <fullName evidence="1">Uncharacterized protein</fullName>
    </submittedName>
</protein>
<comment type="caution">
    <text evidence="1">The sequence shown here is derived from an EMBL/GenBank/DDBJ whole genome shotgun (WGS) entry which is preliminary data.</text>
</comment>
<evidence type="ECO:0000313" key="2">
    <source>
        <dbReference type="Proteomes" id="UP001139408"/>
    </source>
</evidence>
<dbReference type="RefSeq" id="WP_188923195.1">
    <property type="nucleotide sequence ID" value="NZ_BMQI01000066.1"/>
</dbReference>
<dbReference type="EMBL" id="JAKILJ010000057">
    <property type="protein sequence ID" value="MCL1107339.1"/>
    <property type="molecule type" value="Genomic_DNA"/>
</dbReference>
<accession>A0A9X1ZAU4</accession>
<organism evidence="1 2">
    <name type="scientific">Shewanella algicola</name>
    <dbReference type="NCBI Taxonomy" id="640633"/>
    <lineage>
        <taxon>Bacteria</taxon>
        <taxon>Pseudomonadati</taxon>
        <taxon>Pseudomonadota</taxon>
        <taxon>Gammaproteobacteria</taxon>
        <taxon>Alteromonadales</taxon>
        <taxon>Shewanellaceae</taxon>
        <taxon>Shewanella</taxon>
    </lineage>
</organism>